<dbReference type="Proteomes" id="UP000789920">
    <property type="component" value="Unassembled WGS sequence"/>
</dbReference>
<dbReference type="EMBL" id="CAJVQC010036737">
    <property type="protein sequence ID" value="CAG8761993.1"/>
    <property type="molecule type" value="Genomic_DNA"/>
</dbReference>
<feature type="non-terminal residue" evidence="1">
    <location>
        <position position="1"/>
    </location>
</feature>
<keyword evidence="2" id="KW-1185">Reference proteome</keyword>
<evidence type="ECO:0000313" key="2">
    <source>
        <dbReference type="Proteomes" id="UP000789920"/>
    </source>
</evidence>
<comment type="caution">
    <text evidence="1">The sequence shown here is derived from an EMBL/GenBank/DDBJ whole genome shotgun (WGS) entry which is preliminary data.</text>
</comment>
<protein>
    <submittedName>
        <fullName evidence="1">23639_t:CDS:1</fullName>
    </submittedName>
</protein>
<gene>
    <name evidence="1" type="ORF">RPERSI_LOCUS15334</name>
</gene>
<evidence type="ECO:0000313" key="1">
    <source>
        <dbReference type="EMBL" id="CAG8761993.1"/>
    </source>
</evidence>
<name>A0ACA9QTL1_9GLOM</name>
<sequence length="508" mass="60804">DLQKYKELITENVDKKNIRYIVFQYEYTKTSKKHIQGFCMLWTQLRLGNYKYGKKASTIKSIFQDKEMHVDYHNGTFEDVIKYCKKDRNHCSKHHPFCKCDFFDLTKICDKCNESCLEFRTFARIDDNSGPFEFGELPRNNNVEGFNQHLEEQKKIHKQTIEDIKEQINPINKIVIDAFVNSGTVPHIIKELYNMIRDSQKKSFKRCFTPCNIYIYGDSRTGKDYLTQILFSDAYHKLQNDGIWFQGYDENKVFVFDDFYNHNMEFSTLLTLIDNKPHTVQKKGGYLNFCSFVNIFTSNTSLRNQYVYFENTPYFGNETVKIENKRKYSSIYNRFDYIIEYKKFRNNDVRPCVFECLCCSVKRIFHKGTYEDFVNLQFDIEFNSDITLEQIVYIIRDHNSIEESNGIRYYNHNFNSQVEKFELIDYRIKNDKHVDTIVYPKVRRKLENRSHRTKRKKIQFKGYVENKIDYVIKDLNNDEKYDSDASISLLSSNDSETTRRRKKGKTVL</sequence>
<organism evidence="1 2">
    <name type="scientific">Racocetra persica</name>
    <dbReference type="NCBI Taxonomy" id="160502"/>
    <lineage>
        <taxon>Eukaryota</taxon>
        <taxon>Fungi</taxon>
        <taxon>Fungi incertae sedis</taxon>
        <taxon>Mucoromycota</taxon>
        <taxon>Glomeromycotina</taxon>
        <taxon>Glomeromycetes</taxon>
        <taxon>Diversisporales</taxon>
        <taxon>Gigasporaceae</taxon>
        <taxon>Racocetra</taxon>
    </lineage>
</organism>
<accession>A0ACA9QTL1</accession>
<reference evidence="1" key="1">
    <citation type="submission" date="2021-06" db="EMBL/GenBank/DDBJ databases">
        <authorList>
            <person name="Kallberg Y."/>
            <person name="Tangrot J."/>
            <person name="Rosling A."/>
        </authorList>
    </citation>
    <scope>NUCLEOTIDE SEQUENCE</scope>
    <source>
        <strain evidence="1">MA461A</strain>
    </source>
</reference>
<proteinExistence type="predicted"/>